<evidence type="ECO:0000313" key="10">
    <source>
        <dbReference type="EMBL" id="PWN41257.1"/>
    </source>
</evidence>
<evidence type="ECO:0000256" key="1">
    <source>
        <dbReference type="ARBA" id="ARBA00004434"/>
    </source>
</evidence>
<evidence type="ECO:0000256" key="4">
    <source>
        <dbReference type="ARBA" id="ARBA00022989"/>
    </source>
</evidence>
<dbReference type="GeneID" id="37036187"/>
<keyword evidence="4" id="KW-1133">Transmembrane helix</keyword>
<dbReference type="PANTHER" id="PTHR14009">
    <property type="entry name" value="LEUCINE ZIPPER-EF-HAND CONTAINING TRANSMEMBRANE PROTEIN"/>
    <property type="match status" value="1"/>
</dbReference>
<dbReference type="GO" id="GO:0043022">
    <property type="term" value="F:ribosome binding"/>
    <property type="evidence" value="ECO:0007669"/>
    <property type="project" value="InterPro"/>
</dbReference>
<dbReference type="STRING" id="1522189.A0A316VUJ6"/>
<comment type="subcellular location">
    <subcellularLocation>
        <location evidence="1">Mitochondrion inner membrane</location>
        <topology evidence="1">Single-pass membrane protein</topology>
    </subcellularLocation>
</comment>
<dbReference type="GO" id="GO:0005743">
    <property type="term" value="C:mitochondrial inner membrane"/>
    <property type="evidence" value="ECO:0007669"/>
    <property type="project" value="UniProtKB-SubCell"/>
</dbReference>
<evidence type="ECO:0000256" key="6">
    <source>
        <dbReference type="ARBA" id="ARBA00023136"/>
    </source>
</evidence>
<keyword evidence="3" id="KW-0999">Mitochondrion inner membrane</keyword>
<keyword evidence="5 7" id="KW-0496">Mitochondrion</keyword>
<dbReference type="Pfam" id="PF07766">
    <property type="entry name" value="LETM1_RBD"/>
    <property type="match status" value="1"/>
</dbReference>
<feature type="compositionally biased region" description="Low complexity" evidence="8">
    <location>
        <begin position="108"/>
        <end position="122"/>
    </location>
</feature>
<dbReference type="InterPro" id="IPR033122">
    <property type="entry name" value="LETM1-like_RBD"/>
</dbReference>
<evidence type="ECO:0000313" key="11">
    <source>
        <dbReference type="Proteomes" id="UP000245783"/>
    </source>
</evidence>
<gene>
    <name evidence="10" type="ORF">IE81DRAFT_324758</name>
</gene>
<dbReference type="Proteomes" id="UP000245783">
    <property type="component" value="Unassembled WGS sequence"/>
</dbReference>
<feature type="region of interest" description="Disordered" evidence="8">
    <location>
        <begin position="68"/>
        <end position="184"/>
    </location>
</feature>
<evidence type="ECO:0000256" key="7">
    <source>
        <dbReference type="PROSITE-ProRule" id="PRU01094"/>
    </source>
</evidence>
<dbReference type="InParanoid" id="A0A316VUJ6"/>
<evidence type="ECO:0000259" key="9">
    <source>
        <dbReference type="PROSITE" id="PS51758"/>
    </source>
</evidence>
<evidence type="ECO:0000256" key="8">
    <source>
        <dbReference type="SAM" id="MobiDB-lite"/>
    </source>
</evidence>
<evidence type="ECO:0000256" key="5">
    <source>
        <dbReference type="ARBA" id="ARBA00023128"/>
    </source>
</evidence>
<evidence type="ECO:0000256" key="3">
    <source>
        <dbReference type="ARBA" id="ARBA00022792"/>
    </source>
</evidence>
<dbReference type="FunCoup" id="A0A316VUJ6">
    <property type="interactions" value="297"/>
</dbReference>
<feature type="region of interest" description="Disordered" evidence="8">
    <location>
        <begin position="1"/>
        <end position="22"/>
    </location>
</feature>
<dbReference type="PROSITE" id="PS51758">
    <property type="entry name" value="LETM1_RBD"/>
    <property type="match status" value="1"/>
</dbReference>
<organism evidence="10 11">
    <name type="scientific">Ceraceosorus guamensis</name>
    <dbReference type="NCBI Taxonomy" id="1522189"/>
    <lineage>
        <taxon>Eukaryota</taxon>
        <taxon>Fungi</taxon>
        <taxon>Dikarya</taxon>
        <taxon>Basidiomycota</taxon>
        <taxon>Ustilaginomycotina</taxon>
        <taxon>Exobasidiomycetes</taxon>
        <taxon>Ceraceosorales</taxon>
        <taxon>Ceraceosoraceae</taxon>
        <taxon>Ceraceosorus</taxon>
    </lineage>
</organism>
<keyword evidence="6" id="KW-0472">Membrane</keyword>
<feature type="region of interest" description="Disordered" evidence="8">
    <location>
        <begin position="474"/>
        <end position="503"/>
    </location>
</feature>
<proteinExistence type="predicted"/>
<name>A0A316VUJ6_9BASI</name>
<protein>
    <recommendedName>
        <fullName evidence="9">Letm1 RBD domain-containing protein</fullName>
    </recommendedName>
</protein>
<keyword evidence="11" id="KW-1185">Reference proteome</keyword>
<dbReference type="OrthoDB" id="73691at2759"/>
<reference evidence="10 11" key="1">
    <citation type="journal article" date="2018" name="Mol. Biol. Evol.">
        <title>Broad Genomic Sampling Reveals a Smut Pathogenic Ancestry of the Fungal Clade Ustilaginomycotina.</title>
        <authorList>
            <person name="Kijpornyongpan T."/>
            <person name="Mondo S.J."/>
            <person name="Barry K."/>
            <person name="Sandor L."/>
            <person name="Lee J."/>
            <person name="Lipzen A."/>
            <person name="Pangilinan J."/>
            <person name="LaButti K."/>
            <person name="Hainaut M."/>
            <person name="Henrissat B."/>
            <person name="Grigoriev I.V."/>
            <person name="Spatafora J.W."/>
            <person name="Aime M.C."/>
        </authorList>
    </citation>
    <scope>NUCLEOTIDE SEQUENCE [LARGE SCALE GENOMIC DNA]</scope>
    <source>
        <strain evidence="10 11">MCA 4658</strain>
    </source>
</reference>
<accession>A0A316VUJ6</accession>
<evidence type="ECO:0000256" key="2">
    <source>
        <dbReference type="ARBA" id="ARBA00022692"/>
    </source>
</evidence>
<dbReference type="PANTHER" id="PTHR14009:SF1">
    <property type="entry name" value="MITOCHONDRIAL PROTON_CALCIUM EXCHANGER PROTEIN"/>
    <property type="match status" value="1"/>
</dbReference>
<dbReference type="GO" id="GO:0030003">
    <property type="term" value="P:intracellular monoatomic cation homeostasis"/>
    <property type="evidence" value="ECO:0007669"/>
    <property type="project" value="TreeGrafter"/>
</dbReference>
<dbReference type="AlphaFoldDB" id="A0A316VUJ6"/>
<feature type="domain" description="Letm1 RBD" evidence="9">
    <location>
        <begin position="256"/>
        <end position="481"/>
    </location>
</feature>
<feature type="compositionally biased region" description="Polar residues" evidence="8">
    <location>
        <begin position="132"/>
        <end position="162"/>
    </location>
</feature>
<sequence>MQRIVRLRGSTKALSTSVGQQLPAAFPPRTRLRLRQHLGENRPLDLCPVQIPSAGTAGAPWRSIHSTSTQFNAAGPGPSEHQNRAAEQSPPPHWSSSKSKGKGVQTKSASSSRVNQSSVHSAAPKHDAGTKSAPSTISANATGLSSKHDPGSTSQRKPSAQEASPKAVPDQTSSGGVQTDDGARPTLLKRAQNLWQTMRFLFKFYWAGLKSIWANRTRAKEIQARVAARRAEGKLEPNELGMTWEEKQLIRVHHSDMRKVPLFVAILLILEELLPLLVIYAPGLLPSTCILPSQAAKIRAKAEVARNTAVAHLREAQSAGTLPLKLNEGPDAEKEALSQLPAQEVKDLARVFALPTWGPSALVARRLLTHAEYLRGDDEALHASQGISSGLPSGDDLLRAASERGLRASEVGSKELSGALRAYLKLVRSQPFNLLMPLKLYDRPTPAELLESHGKISAESEKGVLARTRDVVEEVVQEERSRETREERSEAESEAKRKREEKQ</sequence>
<dbReference type="EMBL" id="KZ819396">
    <property type="protein sequence ID" value="PWN41257.1"/>
    <property type="molecule type" value="Genomic_DNA"/>
</dbReference>
<keyword evidence="2" id="KW-0812">Transmembrane</keyword>
<dbReference type="InterPro" id="IPR044202">
    <property type="entry name" value="LETM1/MDM38-like"/>
</dbReference>
<dbReference type="RefSeq" id="XP_025368417.1">
    <property type="nucleotide sequence ID" value="XM_025514317.1"/>
</dbReference>